<dbReference type="PANTHER" id="PTHR24291:SF50">
    <property type="entry name" value="BIFUNCTIONAL ALBAFLAVENONE MONOOXYGENASE_TERPENE SYNTHASE"/>
    <property type="match status" value="1"/>
</dbReference>
<gene>
    <name evidence="9" type="ORF">D5H78_08075</name>
</gene>
<dbReference type="OrthoDB" id="4746309at2"/>
<comment type="similarity">
    <text evidence="1 8">Belongs to the cytochrome P450 family.</text>
</comment>
<evidence type="ECO:0000256" key="5">
    <source>
        <dbReference type="ARBA" id="ARBA00023004"/>
    </source>
</evidence>
<dbReference type="PRINTS" id="PR00385">
    <property type="entry name" value="P450"/>
</dbReference>
<evidence type="ECO:0000313" key="10">
    <source>
        <dbReference type="Proteomes" id="UP000265614"/>
    </source>
</evidence>
<feature type="binding site" description="axial binding residue" evidence="7">
    <location>
        <position position="408"/>
    </location>
    <ligand>
        <name>heme</name>
        <dbReference type="ChEBI" id="CHEBI:30413"/>
    </ligand>
    <ligandPart>
        <name>Fe</name>
        <dbReference type="ChEBI" id="CHEBI:18248"/>
    </ligandPart>
</feature>
<dbReference type="InterPro" id="IPR017972">
    <property type="entry name" value="Cyt_P450_CS"/>
</dbReference>
<dbReference type="InterPro" id="IPR002401">
    <property type="entry name" value="Cyt_P450_E_grp-I"/>
</dbReference>
<evidence type="ECO:0000256" key="2">
    <source>
        <dbReference type="ARBA" id="ARBA00022617"/>
    </source>
</evidence>
<dbReference type="PANTHER" id="PTHR24291">
    <property type="entry name" value="CYTOCHROME P450 FAMILY 4"/>
    <property type="match status" value="1"/>
</dbReference>
<dbReference type="Gene3D" id="1.10.630.10">
    <property type="entry name" value="Cytochrome P450"/>
    <property type="match status" value="1"/>
</dbReference>
<dbReference type="GO" id="GO:0004497">
    <property type="term" value="F:monooxygenase activity"/>
    <property type="evidence" value="ECO:0007669"/>
    <property type="project" value="UniProtKB-KW"/>
</dbReference>
<evidence type="ECO:0000256" key="8">
    <source>
        <dbReference type="RuleBase" id="RU000461"/>
    </source>
</evidence>
<dbReference type="PRINTS" id="PR00463">
    <property type="entry name" value="EP450I"/>
</dbReference>
<dbReference type="Proteomes" id="UP000265614">
    <property type="component" value="Unassembled WGS sequence"/>
</dbReference>
<name>A0A3A3Z612_9ACTN</name>
<evidence type="ECO:0000256" key="6">
    <source>
        <dbReference type="ARBA" id="ARBA00023033"/>
    </source>
</evidence>
<protein>
    <submittedName>
        <fullName evidence="9">Cytochrome P450</fullName>
    </submittedName>
</protein>
<sequence>MGTRPRTAPGPEGLDMLRAVPRTRADAPGFLLEVQRRWGDVVQFPVPRPTTFLVSHPDGVRRVLQDGHKAYDKATVQYRTLSAVSGRGLLTSDGELWRRQRRLAQPAFHDRTLVAVAERTGAAARRQLERWAGVRDGAVVDVDAAMMHTTLDVVGGTFFGADLTGAGGAGGGAGTAQGLVDAVLAALEVVVARARTPLPARVPLPGDRRLARALATIDGTLAGVVAARRARGPRPAGADPDLLDLLLAATDGDGPMDDRQLRDELVTALVAGHETVASALTWTWHLLSRDPAAARWLHEELDAVLGPDEVPGHEHVPALVRTRAVLDEALRLFPPAWVVTRRALQDDVVGGYAVPAGSLVIVSPWVVHRHPGAWADPERFDPARFLPERRGTVVRGAYLPFGAGPRLCIGRGAALVEGTLLLAALARRVGLEAVRARVGVDALVTLRPRDGLPLRLRRRA</sequence>
<dbReference type="InterPro" id="IPR001128">
    <property type="entry name" value="Cyt_P450"/>
</dbReference>
<dbReference type="Pfam" id="PF00067">
    <property type="entry name" value="p450"/>
    <property type="match status" value="1"/>
</dbReference>
<keyword evidence="5 7" id="KW-0408">Iron</keyword>
<keyword evidence="10" id="KW-1185">Reference proteome</keyword>
<reference evidence="9 10" key="1">
    <citation type="submission" date="2018-09" db="EMBL/GenBank/DDBJ databases">
        <title>YIM 75000 draft genome.</title>
        <authorList>
            <person name="Tang S."/>
            <person name="Feng Y."/>
        </authorList>
    </citation>
    <scope>NUCLEOTIDE SEQUENCE [LARGE SCALE GENOMIC DNA]</scope>
    <source>
        <strain evidence="9 10">YIM 75000</strain>
    </source>
</reference>
<dbReference type="EMBL" id="QZEZ01000002">
    <property type="protein sequence ID" value="RJK97148.1"/>
    <property type="molecule type" value="Genomic_DNA"/>
</dbReference>
<comment type="caution">
    <text evidence="9">The sequence shown here is derived from an EMBL/GenBank/DDBJ whole genome shotgun (WGS) entry which is preliminary data.</text>
</comment>
<dbReference type="InterPro" id="IPR050196">
    <property type="entry name" value="Cytochrome_P450_Monoox"/>
</dbReference>
<evidence type="ECO:0000256" key="1">
    <source>
        <dbReference type="ARBA" id="ARBA00010617"/>
    </source>
</evidence>
<dbReference type="PROSITE" id="PS00086">
    <property type="entry name" value="CYTOCHROME_P450"/>
    <property type="match status" value="1"/>
</dbReference>
<dbReference type="RefSeq" id="WP_119949865.1">
    <property type="nucleotide sequence ID" value="NZ_QZEZ01000002.1"/>
</dbReference>
<keyword evidence="4 8" id="KW-0560">Oxidoreductase</keyword>
<comment type="cofactor">
    <cofactor evidence="7">
        <name>heme</name>
        <dbReference type="ChEBI" id="CHEBI:30413"/>
    </cofactor>
</comment>
<organism evidence="9 10">
    <name type="scientific">Vallicoccus soli</name>
    <dbReference type="NCBI Taxonomy" id="2339232"/>
    <lineage>
        <taxon>Bacteria</taxon>
        <taxon>Bacillati</taxon>
        <taxon>Actinomycetota</taxon>
        <taxon>Actinomycetes</taxon>
        <taxon>Motilibacterales</taxon>
        <taxon>Vallicoccaceae</taxon>
        <taxon>Vallicoccus</taxon>
    </lineage>
</organism>
<evidence type="ECO:0000313" key="9">
    <source>
        <dbReference type="EMBL" id="RJK97148.1"/>
    </source>
</evidence>
<dbReference type="InterPro" id="IPR036396">
    <property type="entry name" value="Cyt_P450_sf"/>
</dbReference>
<evidence type="ECO:0000256" key="4">
    <source>
        <dbReference type="ARBA" id="ARBA00023002"/>
    </source>
</evidence>
<proteinExistence type="inferred from homology"/>
<dbReference type="AlphaFoldDB" id="A0A3A3Z612"/>
<evidence type="ECO:0000256" key="7">
    <source>
        <dbReference type="PIRSR" id="PIRSR602401-1"/>
    </source>
</evidence>
<keyword evidence="6 8" id="KW-0503">Monooxygenase</keyword>
<evidence type="ECO:0000256" key="3">
    <source>
        <dbReference type="ARBA" id="ARBA00022723"/>
    </source>
</evidence>
<dbReference type="SUPFAM" id="SSF48264">
    <property type="entry name" value="Cytochrome P450"/>
    <property type="match status" value="1"/>
</dbReference>
<dbReference type="GO" id="GO:0005506">
    <property type="term" value="F:iron ion binding"/>
    <property type="evidence" value="ECO:0007669"/>
    <property type="project" value="InterPro"/>
</dbReference>
<keyword evidence="3 7" id="KW-0479">Metal-binding</keyword>
<dbReference type="GO" id="GO:0016705">
    <property type="term" value="F:oxidoreductase activity, acting on paired donors, with incorporation or reduction of molecular oxygen"/>
    <property type="evidence" value="ECO:0007669"/>
    <property type="project" value="InterPro"/>
</dbReference>
<dbReference type="GO" id="GO:0020037">
    <property type="term" value="F:heme binding"/>
    <property type="evidence" value="ECO:0007669"/>
    <property type="project" value="InterPro"/>
</dbReference>
<keyword evidence="2 7" id="KW-0349">Heme</keyword>
<accession>A0A3A3Z612</accession>